<accession>A0AAV4XM27</accession>
<dbReference type="AlphaFoldDB" id="A0AAV4XM27"/>
<organism evidence="1 2">
    <name type="scientific">Caerostris extrusa</name>
    <name type="common">Bark spider</name>
    <name type="synonym">Caerostris bankana</name>
    <dbReference type="NCBI Taxonomy" id="172846"/>
    <lineage>
        <taxon>Eukaryota</taxon>
        <taxon>Metazoa</taxon>
        <taxon>Ecdysozoa</taxon>
        <taxon>Arthropoda</taxon>
        <taxon>Chelicerata</taxon>
        <taxon>Arachnida</taxon>
        <taxon>Araneae</taxon>
        <taxon>Araneomorphae</taxon>
        <taxon>Entelegynae</taxon>
        <taxon>Araneoidea</taxon>
        <taxon>Araneidae</taxon>
        <taxon>Caerostris</taxon>
    </lineage>
</organism>
<reference evidence="1 2" key="1">
    <citation type="submission" date="2021-06" db="EMBL/GenBank/DDBJ databases">
        <title>Caerostris extrusa draft genome.</title>
        <authorList>
            <person name="Kono N."/>
            <person name="Arakawa K."/>
        </authorList>
    </citation>
    <scope>NUCLEOTIDE SEQUENCE [LARGE SCALE GENOMIC DNA]</scope>
</reference>
<proteinExistence type="predicted"/>
<name>A0AAV4XM27_CAEEX</name>
<protein>
    <submittedName>
        <fullName evidence="1">Uncharacterized protein</fullName>
    </submittedName>
</protein>
<evidence type="ECO:0000313" key="2">
    <source>
        <dbReference type="Proteomes" id="UP001054945"/>
    </source>
</evidence>
<sequence length="78" mass="9012">MHVLHAFALQFNGSWHDLIRQALALQEISLAEVVPHFLWSDQKRVTMKAELDHLFFPTAGTGTRRRGSAQVTDWYTDF</sequence>
<dbReference type="Proteomes" id="UP001054945">
    <property type="component" value="Unassembled WGS sequence"/>
</dbReference>
<comment type="caution">
    <text evidence="1">The sequence shown here is derived from an EMBL/GenBank/DDBJ whole genome shotgun (WGS) entry which is preliminary data.</text>
</comment>
<evidence type="ECO:0000313" key="1">
    <source>
        <dbReference type="EMBL" id="GIY96172.1"/>
    </source>
</evidence>
<keyword evidence="2" id="KW-1185">Reference proteome</keyword>
<dbReference type="EMBL" id="BPLR01018016">
    <property type="protein sequence ID" value="GIY96172.1"/>
    <property type="molecule type" value="Genomic_DNA"/>
</dbReference>
<gene>
    <name evidence="1" type="ORF">CEXT_140311</name>
</gene>